<dbReference type="AlphaFoldDB" id="A0A9N9GQM2"/>
<gene>
    <name evidence="2" type="ORF">DEBURN_LOCUS10280</name>
</gene>
<sequence length="158" mass="18318">MVHLTINPSPLFQIRLEDDTLTMRGTNSESVGCVLRGQLVLSITEPTKIREIKMNFQGRSKIAWTEGTGAEQYYRSEERILFQHDWIFLPAKKNYHILQPNNYQWDFELVIPGVLPESIEGCEFGNVNYRLKAVAKRSKLSFNLNTQRKINIQRCLSS</sequence>
<dbReference type="GO" id="GO:0031625">
    <property type="term" value="F:ubiquitin protein ligase binding"/>
    <property type="evidence" value="ECO:0007669"/>
    <property type="project" value="TreeGrafter"/>
</dbReference>
<accession>A0A9N9GQM2</accession>
<comment type="caution">
    <text evidence="2">The sequence shown here is derived from an EMBL/GenBank/DDBJ whole genome shotgun (WGS) entry which is preliminary data.</text>
</comment>
<organism evidence="2 3">
    <name type="scientific">Diversispora eburnea</name>
    <dbReference type="NCBI Taxonomy" id="1213867"/>
    <lineage>
        <taxon>Eukaryota</taxon>
        <taxon>Fungi</taxon>
        <taxon>Fungi incertae sedis</taxon>
        <taxon>Mucoromycota</taxon>
        <taxon>Glomeromycotina</taxon>
        <taxon>Glomeromycetes</taxon>
        <taxon>Diversisporales</taxon>
        <taxon>Diversisporaceae</taxon>
        <taxon>Diversispora</taxon>
    </lineage>
</organism>
<dbReference type="Proteomes" id="UP000789706">
    <property type="component" value="Unassembled WGS sequence"/>
</dbReference>
<keyword evidence="3" id="KW-1185">Reference proteome</keyword>
<dbReference type="GO" id="GO:0005829">
    <property type="term" value="C:cytosol"/>
    <property type="evidence" value="ECO:0007669"/>
    <property type="project" value="TreeGrafter"/>
</dbReference>
<feature type="non-terminal residue" evidence="2">
    <location>
        <position position="1"/>
    </location>
</feature>
<name>A0A9N9GQM2_9GLOM</name>
<dbReference type="PANTHER" id="PTHR11188">
    <property type="entry name" value="ARRESTIN DOMAIN CONTAINING PROTEIN"/>
    <property type="match status" value="1"/>
</dbReference>
<dbReference type="InterPro" id="IPR011021">
    <property type="entry name" value="Arrestin-like_N"/>
</dbReference>
<dbReference type="InterPro" id="IPR014756">
    <property type="entry name" value="Ig_E-set"/>
</dbReference>
<evidence type="ECO:0000313" key="3">
    <source>
        <dbReference type="Proteomes" id="UP000789706"/>
    </source>
</evidence>
<reference evidence="2" key="1">
    <citation type="submission" date="2021-06" db="EMBL/GenBank/DDBJ databases">
        <authorList>
            <person name="Kallberg Y."/>
            <person name="Tangrot J."/>
            <person name="Rosling A."/>
        </authorList>
    </citation>
    <scope>NUCLEOTIDE SEQUENCE</scope>
    <source>
        <strain evidence="2">AZ414A</strain>
    </source>
</reference>
<protein>
    <submittedName>
        <fullName evidence="2">9929_t:CDS:1</fullName>
    </submittedName>
</protein>
<evidence type="ECO:0000313" key="2">
    <source>
        <dbReference type="EMBL" id="CAG8618756.1"/>
    </source>
</evidence>
<feature type="domain" description="Arrestin-like N-terminal" evidence="1">
    <location>
        <begin position="34"/>
        <end position="150"/>
    </location>
</feature>
<dbReference type="OrthoDB" id="2333384at2759"/>
<dbReference type="InterPro" id="IPR050357">
    <property type="entry name" value="Arrestin_domain-protein"/>
</dbReference>
<dbReference type="GO" id="GO:0030674">
    <property type="term" value="F:protein-macromolecule adaptor activity"/>
    <property type="evidence" value="ECO:0007669"/>
    <property type="project" value="TreeGrafter"/>
</dbReference>
<dbReference type="GO" id="GO:0070086">
    <property type="term" value="P:ubiquitin-dependent endocytosis"/>
    <property type="evidence" value="ECO:0007669"/>
    <property type="project" value="TreeGrafter"/>
</dbReference>
<dbReference type="SUPFAM" id="SSF81296">
    <property type="entry name" value="E set domains"/>
    <property type="match status" value="1"/>
</dbReference>
<dbReference type="GO" id="GO:0005886">
    <property type="term" value="C:plasma membrane"/>
    <property type="evidence" value="ECO:0007669"/>
    <property type="project" value="TreeGrafter"/>
</dbReference>
<dbReference type="PANTHER" id="PTHR11188:SF17">
    <property type="entry name" value="FI21816P1"/>
    <property type="match status" value="1"/>
</dbReference>
<dbReference type="EMBL" id="CAJVPK010002799">
    <property type="protein sequence ID" value="CAG8618756.1"/>
    <property type="molecule type" value="Genomic_DNA"/>
</dbReference>
<dbReference type="InterPro" id="IPR014752">
    <property type="entry name" value="Arrestin-like_C"/>
</dbReference>
<dbReference type="Pfam" id="PF00339">
    <property type="entry name" value="Arrestin_N"/>
    <property type="match status" value="1"/>
</dbReference>
<proteinExistence type="predicted"/>
<evidence type="ECO:0000259" key="1">
    <source>
        <dbReference type="Pfam" id="PF00339"/>
    </source>
</evidence>
<dbReference type="Gene3D" id="2.60.40.640">
    <property type="match status" value="1"/>
</dbReference>